<keyword evidence="2" id="KW-1185">Reference proteome</keyword>
<name>A0ABD1PD87_9LAMI</name>
<dbReference type="Proteomes" id="UP001604336">
    <property type="component" value="Unassembled WGS sequence"/>
</dbReference>
<dbReference type="AlphaFoldDB" id="A0ABD1PD87"/>
<accession>A0ABD1PD87</accession>
<reference evidence="2" key="1">
    <citation type="submission" date="2024-07" db="EMBL/GenBank/DDBJ databases">
        <title>Two chromosome-level genome assemblies of Korean endemic species Abeliophyllum distichum and Forsythia ovata (Oleaceae).</title>
        <authorList>
            <person name="Jang H."/>
        </authorList>
    </citation>
    <scope>NUCLEOTIDE SEQUENCE [LARGE SCALE GENOMIC DNA]</scope>
</reference>
<evidence type="ECO:0000313" key="2">
    <source>
        <dbReference type="Proteomes" id="UP001604336"/>
    </source>
</evidence>
<protein>
    <submittedName>
        <fullName evidence="1">Uncharacterized protein</fullName>
    </submittedName>
</protein>
<proteinExistence type="predicted"/>
<dbReference type="EMBL" id="JBFOLK010000014">
    <property type="protein sequence ID" value="KAL2461817.1"/>
    <property type="molecule type" value="Genomic_DNA"/>
</dbReference>
<comment type="caution">
    <text evidence="1">The sequence shown here is derived from an EMBL/GenBank/DDBJ whole genome shotgun (WGS) entry which is preliminary data.</text>
</comment>
<gene>
    <name evidence="1" type="ORF">Adt_45237</name>
</gene>
<sequence length="146" mass="16852">MDLRVEGGLLEIRQVSVFVHYSLHMASALFWRPRSGLFLTVSFLLGGLYFQIYRLSPNFTLAIHCITKCGGPWSIQATIRHIKHLIAFDRDTISHIYHEDNQADDLLVSESWDLRCYFECSALDLPRHYCNSVQIDGHELPTVRCL</sequence>
<organism evidence="1 2">
    <name type="scientific">Abeliophyllum distichum</name>
    <dbReference type="NCBI Taxonomy" id="126358"/>
    <lineage>
        <taxon>Eukaryota</taxon>
        <taxon>Viridiplantae</taxon>
        <taxon>Streptophyta</taxon>
        <taxon>Embryophyta</taxon>
        <taxon>Tracheophyta</taxon>
        <taxon>Spermatophyta</taxon>
        <taxon>Magnoliopsida</taxon>
        <taxon>eudicotyledons</taxon>
        <taxon>Gunneridae</taxon>
        <taxon>Pentapetalae</taxon>
        <taxon>asterids</taxon>
        <taxon>lamiids</taxon>
        <taxon>Lamiales</taxon>
        <taxon>Oleaceae</taxon>
        <taxon>Forsythieae</taxon>
        <taxon>Abeliophyllum</taxon>
    </lineage>
</organism>
<evidence type="ECO:0000313" key="1">
    <source>
        <dbReference type="EMBL" id="KAL2461817.1"/>
    </source>
</evidence>